<dbReference type="PANTHER" id="PTHR47150:SF7">
    <property type="entry name" value="NUCLEASE"/>
    <property type="match status" value="1"/>
</dbReference>
<gene>
    <name evidence="1" type="ORF">F2P56_012430</name>
</gene>
<reference evidence="1" key="2">
    <citation type="submission" date="2020-03" db="EMBL/GenBank/DDBJ databases">
        <title>Walnut 2.0.</title>
        <authorList>
            <person name="Marrano A."/>
            <person name="Britton M."/>
            <person name="Zimin A.V."/>
            <person name="Zaini P.A."/>
            <person name="Workman R."/>
            <person name="Puiu D."/>
            <person name="Bianco L."/>
            <person name="Allen B.J."/>
            <person name="Troggio M."/>
            <person name="Leslie C.A."/>
            <person name="Timp W."/>
            <person name="Dendekar A."/>
            <person name="Salzberg S.L."/>
            <person name="Neale D.B."/>
        </authorList>
    </citation>
    <scope>NUCLEOTIDE SEQUENCE</scope>
    <source>
        <tissue evidence="1">Leaves</tissue>
    </source>
</reference>
<evidence type="ECO:0008006" key="3">
    <source>
        <dbReference type="Google" id="ProtNLM"/>
    </source>
</evidence>
<dbReference type="AlphaFoldDB" id="A0A834CQU6"/>
<reference evidence="1" key="1">
    <citation type="submission" date="2015-10" db="EMBL/GenBank/DDBJ databases">
        <authorList>
            <person name="Martinez-Garcia P.J."/>
            <person name="Crepeau M.W."/>
            <person name="Puiu D."/>
            <person name="Gonzalez-Ibeas D."/>
            <person name="Whalen J."/>
            <person name="Stevens K."/>
            <person name="Paul R."/>
            <person name="Butterfield T."/>
            <person name="Britton M."/>
            <person name="Reagan R."/>
            <person name="Chakraborty S."/>
            <person name="Walawage S.L."/>
            <person name="Vasquez-Gross H.A."/>
            <person name="Cardeno C."/>
            <person name="Famula R."/>
            <person name="Pratt K."/>
            <person name="Kuruganti S."/>
            <person name="Aradhya M.K."/>
            <person name="Leslie C.A."/>
            <person name="Dandekar A.M."/>
            <person name="Salzberg S.L."/>
            <person name="Wegrzyn J.L."/>
            <person name="Langley C.H."/>
            <person name="Neale D.B."/>
        </authorList>
    </citation>
    <scope>NUCLEOTIDE SEQUENCE</scope>
    <source>
        <tissue evidence="1">Leaves</tissue>
    </source>
</reference>
<organism evidence="1 2">
    <name type="scientific">Juglans regia</name>
    <name type="common">English walnut</name>
    <dbReference type="NCBI Taxonomy" id="51240"/>
    <lineage>
        <taxon>Eukaryota</taxon>
        <taxon>Viridiplantae</taxon>
        <taxon>Streptophyta</taxon>
        <taxon>Embryophyta</taxon>
        <taxon>Tracheophyta</taxon>
        <taxon>Spermatophyta</taxon>
        <taxon>Magnoliopsida</taxon>
        <taxon>eudicotyledons</taxon>
        <taxon>Gunneridae</taxon>
        <taxon>Pentapetalae</taxon>
        <taxon>rosids</taxon>
        <taxon>fabids</taxon>
        <taxon>Fagales</taxon>
        <taxon>Juglandaceae</taxon>
        <taxon>Juglans</taxon>
    </lineage>
</organism>
<name>A0A834CQU6_JUGRE</name>
<dbReference type="EMBL" id="LIHL02000006">
    <property type="protein sequence ID" value="KAF5468264.1"/>
    <property type="molecule type" value="Genomic_DNA"/>
</dbReference>
<dbReference type="PANTHER" id="PTHR47150">
    <property type="entry name" value="OS12G0169200 PROTEIN"/>
    <property type="match status" value="1"/>
</dbReference>
<accession>A0A834CQU6</accession>
<sequence length="267" mass="30640">MLAYGVTADFMDEYLKIGETTALRSLKMFVRAVVSIFSEEYLRKPNNDDIARLLAVGEKRGFPEAVASYDLWIWHAFFGLPGSHNDINVLDRSFIFSDHAQGHTPTVNYTINGHNYAMGYYLADGIYPQWATFVKTISAPQGNKKKYFVAAQESARKDVERAFGVLQARFAIIRGPARFFHIETLNDIMMACVILYNMIIEDERANNEEEEFEYEQLAESIHDPVSTGPTPEFSEFIQRHHALRDKKIHCQLQADLVEHLWQQYSAS</sequence>
<dbReference type="Proteomes" id="UP000619265">
    <property type="component" value="Unassembled WGS sequence"/>
</dbReference>
<evidence type="ECO:0000313" key="2">
    <source>
        <dbReference type="Proteomes" id="UP000619265"/>
    </source>
</evidence>
<comment type="caution">
    <text evidence="1">The sequence shown here is derived from an EMBL/GenBank/DDBJ whole genome shotgun (WGS) entry which is preliminary data.</text>
</comment>
<dbReference type="InterPro" id="IPR006912">
    <property type="entry name" value="Harbinger_derived_prot"/>
</dbReference>
<dbReference type="Gramene" id="Jr06_06840_p1">
    <property type="protein sequence ID" value="cds.Jr06_06840_p1"/>
    <property type="gene ID" value="Jr06_06840"/>
</dbReference>
<protein>
    <recommendedName>
        <fullName evidence="3">Protein ALP1-like</fullName>
    </recommendedName>
</protein>
<evidence type="ECO:0000313" key="1">
    <source>
        <dbReference type="EMBL" id="KAF5468264.1"/>
    </source>
</evidence>
<proteinExistence type="predicted"/>
<dbReference type="Pfam" id="PF04827">
    <property type="entry name" value="Plant_tran"/>
    <property type="match status" value="1"/>
</dbReference>